<dbReference type="EnsemblMetazoa" id="GPPI032681-RA">
    <property type="protein sequence ID" value="GPPI032681-PA"/>
    <property type="gene ID" value="GPPI032681"/>
</dbReference>
<sequence>MVTGVDISVYGRTNTQTGLLLVTFTYYLVAFLDDDGVVIVMFSPFSSDE</sequence>
<reference evidence="1" key="2">
    <citation type="submission" date="2020-05" db="UniProtKB">
        <authorList>
            <consortium name="EnsemblMetazoa"/>
        </authorList>
    </citation>
    <scope>IDENTIFICATION</scope>
    <source>
        <strain evidence="1">IAEA</strain>
    </source>
</reference>
<evidence type="ECO:0000313" key="2">
    <source>
        <dbReference type="Proteomes" id="UP000092460"/>
    </source>
</evidence>
<dbReference type="EMBL" id="JXJN01015787">
    <property type="status" value="NOT_ANNOTATED_CDS"/>
    <property type="molecule type" value="Genomic_DNA"/>
</dbReference>
<proteinExistence type="predicted"/>
<protein>
    <submittedName>
        <fullName evidence="1">Uncharacterized protein</fullName>
    </submittedName>
</protein>
<dbReference type="Proteomes" id="UP000092460">
    <property type="component" value="Unassembled WGS sequence"/>
</dbReference>
<organism evidence="1 2">
    <name type="scientific">Glossina palpalis gambiensis</name>
    <dbReference type="NCBI Taxonomy" id="67801"/>
    <lineage>
        <taxon>Eukaryota</taxon>
        <taxon>Metazoa</taxon>
        <taxon>Ecdysozoa</taxon>
        <taxon>Arthropoda</taxon>
        <taxon>Hexapoda</taxon>
        <taxon>Insecta</taxon>
        <taxon>Pterygota</taxon>
        <taxon>Neoptera</taxon>
        <taxon>Endopterygota</taxon>
        <taxon>Diptera</taxon>
        <taxon>Brachycera</taxon>
        <taxon>Muscomorpha</taxon>
        <taxon>Hippoboscoidea</taxon>
        <taxon>Glossinidae</taxon>
        <taxon>Glossina</taxon>
    </lineage>
</organism>
<keyword evidence="2" id="KW-1185">Reference proteome</keyword>
<evidence type="ECO:0000313" key="1">
    <source>
        <dbReference type="EnsemblMetazoa" id="GPPI032681-PA"/>
    </source>
</evidence>
<accession>A0A1B0BK43</accession>
<reference evidence="2" key="1">
    <citation type="submission" date="2015-01" db="EMBL/GenBank/DDBJ databases">
        <authorList>
            <person name="Aksoy S."/>
            <person name="Warren W."/>
            <person name="Wilson R.K."/>
        </authorList>
    </citation>
    <scope>NUCLEOTIDE SEQUENCE [LARGE SCALE GENOMIC DNA]</scope>
    <source>
        <strain evidence="2">IAEA</strain>
    </source>
</reference>
<name>A0A1B0BK43_9MUSC</name>
<dbReference type="AlphaFoldDB" id="A0A1B0BK43"/>
<dbReference type="VEuPathDB" id="VectorBase:GPPI032681"/>